<name>A0A085NQV9_9BILA</name>
<evidence type="ECO:0000256" key="4">
    <source>
        <dbReference type="ARBA" id="ARBA00022729"/>
    </source>
</evidence>
<keyword evidence="4" id="KW-0732">Signal</keyword>
<evidence type="ECO:0000256" key="2">
    <source>
        <dbReference type="ARBA" id="ARBA00005375"/>
    </source>
</evidence>
<dbReference type="SUPFAM" id="SSF53254">
    <property type="entry name" value="Phosphoglycerate mutase-like"/>
    <property type="match status" value="1"/>
</dbReference>
<dbReference type="InterPro" id="IPR000560">
    <property type="entry name" value="His_Pase_clade-2"/>
</dbReference>
<reference evidence="8" key="1">
    <citation type="journal article" date="2014" name="Nat. Genet.">
        <title>Genome and transcriptome of the porcine whipworm Trichuris suis.</title>
        <authorList>
            <person name="Jex A.R."/>
            <person name="Nejsum P."/>
            <person name="Schwarz E.M."/>
            <person name="Hu L."/>
            <person name="Young N.D."/>
            <person name="Hall R.S."/>
            <person name="Korhonen P.K."/>
            <person name="Liao S."/>
            <person name="Thamsborg S."/>
            <person name="Xia J."/>
            <person name="Xu P."/>
            <person name="Wang S."/>
            <person name="Scheerlinck J.P."/>
            <person name="Hofmann A."/>
            <person name="Sternberg P.W."/>
            <person name="Wang J."/>
            <person name="Gasser R.B."/>
        </authorList>
    </citation>
    <scope>NUCLEOTIDE SEQUENCE [LARGE SCALE GENOMIC DNA]</scope>
    <source>
        <strain evidence="8">DCEP-RM93F</strain>
    </source>
</reference>
<evidence type="ECO:0000256" key="1">
    <source>
        <dbReference type="ARBA" id="ARBA00000032"/>
    </source>
</evidence>
<organism evidence="8">
    <name type="scientific">Trichuris suis</name>
    <name type="common">pig whipworm</name>
    <dbReference type="NCBI Taxonomy" id="68888"/>
    <lineage>
        <taxon>Eukaryota</taxon>
        <taxon>Metazoa</taxon>
        <taxon>Ecdysozoa</taxon>
        <taxon>Nematoda</taxon>
        <taxon>Enoplea</taxon>
        <taxon>Dorylaimia</taxon>
        <taxon>Trichinellida</taxon>
        <taxon>Trichuridae</taxon>
        <taxon>Trichuris</taxon>
    </lineage>
</organism>
<comment type="catalytic activity">
    <reaction evidence="1">
        <text>a phosphate monoester + H2O = an alcohol + phosphate</text>
        <dbReference type="Rhea" id="RHEA:15017"/>
        <dbReference type="ChEBI" id="CHEBI:15377"/>
        <dbReference type="ChEBI" id="CHEBI:30879"/>
        <dbReference type="ChEBI" id="CHEBI:43474"/>
        <dbReference type="ChEBI" id="CHEBI:67140"/>
        <dbReference type="EC" id="3.1.3.2"/>
    </reaction>
</comment>
<evidence type="ECO:0000313" key="8">
    <source>
        <dbReference type="EMBL" id="KFD71855.1"/>
    </source>
</evidence>
<dbReference type="AlphaFoldDB" id="A0A085NQV9"/>
<dbReference type="Gene3D" id="3.40.50.1240">
    <property type="entry name" value="Phosphoglycerate mutase-like"/>
    <property type="match status" value="2"/>
</dbReference>
<dbReference type="CDD" id="cd07061">
    <property type="entry name" value="HP_HAP_like"/>
    <property type="match status" value="1"/>
</dbReference>
<proteinExistence type="inferred from homology"/>
<evidence type="ECO:0000256" key="6">
    <source>
        <dbReference type="ARBA" id="ARBA00023157"/>
    </source>
</evidence>
<gene>
    <name evidence="8" type="ORF">M514_15965</name>
</gene>
<dbReference type="InterPro" id="IPR050645">
    <property type="entry name" value="Histidine_acid_phosphatase"/>
</dbReference>
<dbReference type="InterPro" id="IPR029033">
    <property type="entry name" value="His_PPase_superfam"/>
</dbReference>
<keyword evidence="7" id="KW-0325">Glycoprotein</keyword>
<dbReference type="Proteomes" id="UP000030758">
    <property type="component" value="Unassembled WGS sequence"/>
</dbReference>
<dbReference type="EMBL" id="KL367480">
    <property type="protein sequence ID" value="KFD71855.1"/>
    <property type="molecule type" value="Genomic_DNA"/>
</dbReference>
<evidence type="ECO:0000256" key="3">
    <source>
        <dbReference type="ARBA" id="ARBA00012646"/>
    </source>
</evidence>
<dbReference type="GO" id="GO:0003993">
    <property type="term" value="F:acid phosphatase activity"/>
    <property type="evidence" value="ECO:0007669"/>
    <property type="project" value="UniProtKB-EC"/>
</dbReference>
<evidence type="ECO:0000256" key="7">
    <source>
        <dbReference type="ARBA" id="ARBA00023180"/>
    </source>
</evidence>
<dbReference type="InterPro" id="IPR033379">
    <property type="entry name" value="Acid_Pase_AS"/>
</dbReference>
<sequence>MLKVSMKNEVSKDSSIKDLAHVILSLLPSVSEGLGGQANSTELRLVAAVWRHGSRAPIRNVFGVSDEQKGIQEQRLLGEFLHERYKQFMTDYSSETTLDVAYANCPPPYRPFIMKASNTSAERLASASDPKMLELLENGIGRKPQGLEVGLFTEAVICYHYDGKASLLPAWAQSLELYENMKKSYIKTLLALQGDPEYRRLRGSNLFKEIADRFMKKVTEGEANKLQFIGYSTHDMTLLALLADWGVLEPSIFPEFSSCIMVELYERASIHYIEIWYRRGHGKELVQLKVKDCKEPCKLQEFVAIAEKYASVNITADCEKFKELGLEFVDHKYT</sequence>
<accession>A0A085NQV9</accession>
<dbReference type="PANTHER" id="PTHR11567:SF211">
    <property type="entry name" value="PROSTATIC ACID PHOSPHATASE"/>
    <property type="match status" value="1"/>
</dbReference>
<dbReference type="PANTHER" id="PTHR11567">
    <property type="entry name" value="ACID PHOSPHATASE-RELATED"/>
    <property type="match status" value="1"/>
</dbReference>
<evidence type="ECO:0000256" key="5">
    <source>
        <dbReference type="ARBA" id="ARBA00022801"/>
    </source>
</evidence>
<dbReference type="Pfam" id="PF00328">
    <property type="entry name" value="His_Phos_2"/>
    <property type="match status" value="1"/>
</dbReference>
<dbReference type="EC" id="3.1.3.2" evidence="3"/>
<dbReference type="PROSITE" id="PS00616">
    <property type="entry name" value="HIS_ACID_PHOSPHAT_1"/>
    <property type="match status" value="1"/>
</dbReference>
<comment type="similarity">
    <text evidence="2">Belongs to the histidine acid phosphatase family.</text>
</comment>
<protein>
    <recommendedName>
        <fullName evidence="3">acid phosphatase</fullName>
        <ecNumber evidence="3">3.1.3.2</ecNumber>
    </recommendedName>
</protein>
<keyword evidence="6" id="KW-1015">Disulfide bond</keyword>
<keyword evidence="5" id="KW-0378">Hydrolase</keyword>